<keyword evidence="2" id="KW-1185">Reference proteome</keyword>
<comment type="caution">
    <text evidence="1">The sequence shown here is derived from an EMBL/GenBank/DDBJ whole genome shotgun (WGS) entry which is preliminary data.</text>
</comment>
<dbReference type="AlphaFoldDB" id="A0A9P7XR11"/>
<reference evidence="1" key="1">
    <citation type="submission" date="2021-06" db="EMBL/GenBank/DDBJ databases">
        <title>Genome Sequence of Mortierella hyaline Strain SCG-10, a Cold-Adapted, Nitrate-Reducing Fungus Isolated from Soil in Minnesota, USA.</title>
        <authorList>
            <person name="Aldossari N."/>
        </authorList>
    </citation>
    <scope>NUCLEOTIDE SEQUENCE</scope>
    <source>
        <strain evidence="1">SCG-10</strain>
    </source>
</reference>
<dbReference type="Gene3D" id="3.80.10.10">
    <property type="entry name" value="Ribonuclease Inhibitor"/>
    <property type="match status" value="1"/>
</dbReference>
<evidence type="ECO:0000313" key="2">
    <source>
        <dbReference type="Proteomes" id="UP000707451"/>
    </source>
</evidence>
<protein>
    <submittedName>
        <fullName evidence="1">Uncharacterized protein</fullName>
    </submittedName>
</protein>
<proteinExistence type="predicted"/>
<dbReference type="SUPFAM" id="SSF52047">
    <property type="entry name" value="RNI-like"/>
    <property type="match status" value="1"/>
</dbReference>
<dbReference type="OrthoDB" id="2409354at2759"/>
<gene>
    <name evidence="1" type="ORF">KI688_002921</name>
</gene>
<dbReference type="Proteomes" id="UP000707451">
    <property type="component" value="Unassembled WGS sequence"/>
</dbReference>
<sequence>MPPFSNLHSSTLSHSTTSSYPSATAVFFSIPELLQLLGYFLTAQDIALFRATNKTYYRAFHTLFWQTVDLLGDGNSFDHPDSKTIRLLDSRPATRAFALNQRYIRSLSCQSSFIAHHFYGLCVLMDVVKYLKPGVALMDVSSRDTIQDMTATAQEMLAKTTLHEGTTVSKRPGWLLASSISSPYGHVSNVPAVYTANAGLLFPPLTNLTRLECALKVQCITNWRSRPVRCPISKSSINMFLCWILYFNKALTHVKIDGVDLTTLWPVSILAHTLSGLAYLRSLELSTEMTTQDLTKDLVGEYLLFHCSHTLEVFHLKAEVGGATKVVPVVVTPWYDHTMTEEYFLGNALRDWMDSSYTPGQGGWVGIPRRPMPLLKSLRMPDKPEVGYADEFCPVLENCPALETLVLPTVGHRPFSLGKLLCIIKNQRLRLKRITVDYPRKHDEFHETPGNIIDILDQHTLEAFNISFFKEGPFTCLTSKLFRHSETLCDLTFDAVKSLYSTTILDLLCNCPALKKLVVRGGGDIKDNSLDDIQRLQDISLAITHAIAKPWACLRLSHLEIPVMLDWFAYTPISPEKDASSDWFHDWRHTQGDSNWETLKKFYHQIGRLHQLEILDLKACLVYPASTASGATWSDITLPGMLLMPFTPKPSMFSSPRNHNITPGFLDLLGGLTKLRELRGSVRVDLPVMRSAMRLDSYRWMGKHWPMLKVAEFLLPGYQSELVYTLPPHITWLFTERSSLKLAADKKPDKAAPK</sequence>
<dbReference type="EMBL" id="JAHRHY010000013">
    <property type="protein sequence ID" value="KAG9064663.1"/>
    <property type="molecule type" value="Genomic_DNA"/>
</dbReference>
<organism evidence="1 2">
    <name type="scientific">Linnemannia hyalina</name>
    <dbReference type="NCBI Taxonomy" id="64524"/>
    <lineage>
        <taxon>Eukaryota</taxon>
        <taxon>Fungi</taxon>
        <taxon>Fungi incertae sedis</taxon>
        <taxon>Mucoromycota</taxon>
        <taxon>Mortierellomycotina</taxon>
        <taxon>Mortierellomycetes</taxon>
        <taxon>Mortierellales</taxon>
        <taxon>Mortierellaceae</taxon>
        <taxon>Linnemannia</taxon>
    </lineage>
</organism>
<accession>A0A9P7XR11</accession>
<name>A0A9P7XR11_9FUNG</name>
<dbReference type="InterPro" id="IPR032675">
    <property type="entry name" value="LRR_dom_sf"/>
</dbReference>
<evidence type="ECO:0000313" key="1">
    <source>
        <dbReference type="EMBL" id="KAG9064663.1"/>
    </source>
</evidence>